<dbReference type="AlphaFoldDB" id="A0A0F6QYK7"/>
<dbReference type="RefSeq" id="WP_035106168.1">
    <property type="nucleotide sequence ID" value="NZ_CP011311.1"/>
</dbReference>
<evidence type="ECO:0000313" key="3">
    <source>
        <dbReference type="Proteomes" id="UP000033566"/>
    </source>
</evidence>
<dbReference type="Proteomes" id="UP000033566">
    <property type="component" value="Chromosome"/>
</dbReference>
<evidence type="ECO:0000256" key="1">
    <source>
        <dbReference type="SAM" id="MobiDB-lite"/>
    </source>
</evidence>
<accession>A0A0F6QYK7</accession>
<dbReference type="GO" id="GO:0006355">
    <property type="term" value="P:regulation of DNA-templated transcription"/>
    <property type="evidence" value="ECO:0007669"/>
    <property type="project" value="InterPro"/>
</dbReference>
<feature type="compositionally biased region" description="Basic and acidic residues" evidence="1">
    <location>
        <begin position="60"/>
        <end position="73"/>
    </location>
</feature>
<sequence>METVTIRVSKALRDEVRALAKEDGLSVDEYLRKFVNDNKNRRAKEEMVQAMKTNSPDQSYLKEAEEWQSDRFS</sequence>
<keyword evidence="3" id="KW-1185">Reference proteome</keyword>
<dbReference type="OrthoDB" id="3544271at2"/>
<evidence type="ECO:0000313" key="2">
    <source>
        <dbReference type="EMBL" id="AKE40200.1"/>
    </source>
</evidence>
<organism evidence="2 3">
    <name type="scientific">Corynebacterium camporealensis</name>
    <dbReference type="NCBI Taxonomy" id="161896"/>
    <lineage>
        <taxon>Bacteria</taxon>
        <taxon>Bacillati</taxon>
        <taxon>Actinomycetota</taxon>
        <taxon>Actinomycetes</taxon>
        <taxon>Mycobacteriales</taxon>
        <taxon>Corynebacteriaceae</taxon>
        <taxon>Corynebacterium</taxon>
    </lineage>
</organism>
<protein>
    <recommendedName>
        <fullName evidence="4">Ribbon-helix-helix protein, copG family</fullName>
    </recommendedName>
</protein>
<gene>
    <name evidence="2" type="ORF">UL81_11355</name>
</gene>
<dbReference type="EMBL" id="CP011311">
    <property type="protein sequence ID" value="AKE40200.1"/>
    <property type="molecule type" value="Genomic_DNA"/>
</dbReference>
<dbReference type="SUPFAM" id="SSF47598">
    <property type="entry name" value="Ribbon-helix-helix"/>
    <property type="match status" value="1"/>
</dbReference>
<reference evidence="2 3" key="1">
    <citation type="journal article" date="2015" name="Genome Announc.">
        <title>Complete Genome Sequence of Corynebacterium camporealensis DSM 44610, Isolated from the Milk of a Manchega Sheep with Subclinical Mastitis.</title>
        <authorList>
            <person name="Ruckert C."/>
            <person name="Albersmeier A."/>
            <person name="Winkler A."/>
            <person name="Tauch A."/>
        </authorList>
    </citation>
    <scope>NUCLEOTIDE SEQUENCE [LARGE SCALE GENOMIC DNA]</scope>
    <source>
        <strain evidence="2 3">DSM 44610</strain>
    </source>
</reference>
<dbReference type="KEGG" id="ccj:UL81_11355"/>
<evidence type="ECO:0008006" key="4">
    <source>
        <dbReference type="Google" id="ProtNLM"/>
    </source>
</evidence>
<proteinExistence type="predicted"/>
<dbReference type="HOGENOM" id="CLU_195257_1_0_11"/>
<dbReference type="InterPro" id="IPR010985">
    <property type="entry name" value="Ribbon_hlx_hlx"/>
</dbReference>
<feature type="region of interest" description="Disordered" evidence="1">
    <location>
        <begin position="49"/>
        <end position="73"/>
    </location>
</feature>
<name>A0A0F6QYK7_9CORY</name>
<dbReference type="PATRIC" id="fig|161896.4.peg.2215"/>